<proteinExistence type="predicted"/>
<reference evidence="1 2" key="2">
    <citation type="submission" date="2016-12" db="EMBL/GenBank/DDBJ databases">
        <title>Draft Genome Sequence of Cystobacter ferrugineus Strain Cbfe23.</title>
        <authorList>
            <person name="Akbar S."/>
            <person name="Dowd S.E."/>
            <person name="Stevens D.C."/>
        </authorList>
    </citation>
    <scope>NUCLEOTIDE SEQUENCE [LARGE SCALE GENOMIC DNA]</scope>
    <source>
        <strain evidence="1 2">Cbfe23</strain>
    </source>
</reference>
<dbReference type="AlphaFoldDB" id="A0A1L9BFG1"/>
<protein>
    <submittedName>
        <fullName evidence="1">Uncharacterized protein</fullName>
    </submittedName>
</protein>
<comment type="caution">
    <text evidence="1">The sequence shown here is derived from an EMBL/GenBank/DDBJ whole genome shotgun (WGS) entry which is preliminary data.</text>
</comment>
<gene>
    <name evidence="1" type="ORF">BON30_08745</name>
</gene>
<evidence type="ECO:0000313" key="2">
    <source>
        <dbReference type="Proteomes" id="UP000182229"/>
    </source>
</evidence>
<evidence type="ECO:0000313" key="1">
    <source>
        <dbReference type="EMBL" id="OJH40987.1"/>
    </source>
</evidence>
<keyword evidence="2" id="KW-1185">Reference proteome</keyword>
<dbReference type="Proteomes" id="UP000182229">
    <property type="component" value="Unassembled WGS sequence"/>
</dbReference>
<name>A0A1L9BFG1_9BACT</name>
<sequence length="180" mass="19506">MSEPAPQAWRKGQSAVHLRAEASAEKQALVPAVAAAPKKPGRPAEGQVGRLTAVASRGVGVERLRQEYAGSSSAVGLTGELASAVGVLISMWAQLSKCWGFFTFVDTEDHRSTHLPGFTDEGTIIFHWSRTFFCFVFFPNDTQLFFRATILTTLLTSLGSRNSTKHGPVAWLRAKSLSVN</sequence>
<organism evidence="1 2">
    <name type="scientific">Cystobacter ferrugineus</name>
    <dbReference type="NCBI Taxonomy" id="83449"/>
    <lineage>
        <taxon>Bacteria</taxon>
        <taxon>Pseudomonadati</taxon>
        <taxon>Myxococcota</taxon>
        <taxon>Myxococcia</taxon>
        <taxon>Myxococcales</taxon>
        <taxon>Cystobacterineae</taxon>
        <taxon>Archangiaceae</taxon>
        <taxon>Cystobacter</taxon>
    </lineage>
</organism>
<accession>A0A1L9BFG1</accession>
<dbReference type="EMBL" id="MPIN01000002">
    <property type="protein sequence ID" value="OJH40987.1"/>
    <property type="molecule type" value="Genomic_DNA"/>
</dbReference>
<dbReference type="RefSeq" id="WP_071897426.1">
    <property type="nucleotide sequence ID" value="NZ_MPIN01000002.1"/>
</dbReference>
<reference evidence="2" key="1">
    <citation type="submission" date="2016-11" db="EMBL/GenBank/DDBJ databases">
        <authorList>
            <person name="Shukria A."/>
            <person name="Stevens D.C."/>
        </authorList>
    </citation>
    <scope>NUCLEOTIDE SEQUENCE [LARGE SCALE GENOMIC DNA]</scope>
    <source>
        <strain evidence="2">Cbfe23</strain>
    </source>
</reference>